<comment type="function">
    <text evidence="2">May be involved in the metabolism of insect hormones and in the breakdown of synthetic insecticides.</text>
</comment>
<proteinExistence type="inferred from homology"/>
<keyword evidence="9" id="KW-0492">Microsome</keyword>
<dbReference type="AlphaFoldDB" id="A0A8J2HHH5"/>
<evidence type="ECO:0000256" key="10">
    <source>
        <dbReference type="ARBA" id="ARBA00023002"/>
    </source>
</evidence>
<evidence type="ECO:0000313" key="18">
    <source>
        <dbReference type="Proteomes" id="UP000786811"/>
    </source>
</evidence>
<dbReference type="GO" id="GO:0004497">
    <property type="term" value="F:monooxygenase activity"/>
    <property type="evidence" value="ECO:0007669"/>
    <property type="project" value="UniProtKB-KW"/>
</dbReference>
<keyword evidence="10 15" id="KW-0560">Oxidoreductase</keyword>
<evidence type="ECO:0000256" key="4">
    <source>
        <dbReference type="ARBA" id="ARBA00004406"/>
    </source>
</evidence>
<keyword evidence="6 14" id="KW-0349">Heme</keyword>
<feature type="transmembrane region" description="Helical" evidence="16">
    <location>
        <begin position="6"/>
        <end position="24"/>
    </location>
</feature>
<dbReference type="InterPro" id="IPR050196">
    <property type="entry name" value="Cytochrome_P450_Monoox"/>
</dbReference>
<dbReference type="InterPro" id="IPR002401">
    <property type="entry name" value="Cyt_P450_E_grp-I"/>
</dbReference>
<dbReference type="EMBL" id="CAJNRD030001121">
    <property type="protein sequence ID" value="CAG5095621.1"/>
    <property type="molecule type" value="Genomic_DNA"/>
</dbReference>
<dbReference type="GO" id="GO:0005506">
    <property type="term" value="F:iron ion binding"/>
    <property type="evidence" value="ECO:0007669"/>
    <property type="project" value="InterPro"/>
</dbReference>
<comment type="subcellular location">
    <subcellularLocation>
        <location evidence="4">Endoplasmic reticulum membrane</location>
        <topology evidence="4">Peripheral membrane protein</topology>
    </subcellularLocation>
    <subcellularLocation>
        <location evidence="3">Microsome membrane</location>
        <topology evidence="3">Peripheral membrane protein</topology>
    </subcellularLocation>
</comment>
<evidence type="ECO:0000256" key="12">
    <source>
        <dbReference type="ARBA" id="ARBA00023033"/>
    </source>
</evidence>
<evidence type="ECO:0000256" key="16">
    <source>
        <dbReference type="SAM" id="Phobius"/>
    </source>
</evidence>
<keyword evidence="16" id="KW-0812">Transmembrane</keyword>
<dbReference type="GO" id="GO:0020037">
    <property type="term" value="F:heme binding"/>
    <property type="evidence" value="ECO:0007669"/>
    <property type="project" value="InterPro"/>
</dbReference>
<evidence type="ECO:0000256" key="15">
    <source>
        <dbReference type="RuleBase" id="RU000461"/>
    </source>
</evidence>
<dbReference type="CDD" id="cd20628">
    <property type="entry name" value="CYP4"/>
    <property type="match status" value="1"/>
</dbReference>
<evidence type="ECO:0000256" key="14">
    <source>
        <dbReference type="PIRSR" id="PIRSR602401-1"/>
    </source>
</evidence>
<evidence type="ECO:0000256" key="7">
    <source>
        <dbReference type="ARBA" id="ARBA00022723"/>
    </source>
</evidence>
<dbReference type="GO" id="GO:0005789">
    <property type="term" value="C:endoplasmic reticulum membrane"/>
    <property type="evidence" value="ECO:0007669"/>
    <property type="project" value="UniProtKB-SubCell"/>
</dbReference>
<keyword evidence="13 16" id="KW-0472">Membrane</keyword>
<evidence type="ECO:0000256" key="5">
    <source>
        <dbReference type="ARBA" id="ARBA00010617"/>
    </source>
</evidence>
<dbReference type="GO" id="GO:0016705">
    <property type="term" value="F:oxidoreductase activity, acting on paired donors, with incorporation or reduction of molecular oxygen"/>
    <property type="evidence" value="ECO:0007669"/>
    <property type="project" value="InterPro"/>
</dbReference>
<keyword evidence="16" id="KW-1133">Transmembrane helix</keyword>
<dbReference type="PANTHER" id="PTHR24291">
    <property type="entry name" value="CYTOCHROME P450 FAMILY 4"/>
    <property type="match status" value="1"/>
</dbReference>
<comment type="caution">
    <text evidence="17">The sequence shown here is derived from an EMBL/GenBank/DDBJ whole genome shotgun (WGS) entry which is preliminary data.</text>
</comment>
<dbReference type="PRINTS" id="PR00463">
    <property type="entry name" value="EP450I"/>
</dbReference>
<dbReference type="SUPFAM" id="SSF48264">
    <property type="entry name" value="Cytochrome P450"/>
    <property type="match status" value="1"/>
</dbReference>
<accession>A0A8J2HHH5</accession>
<keyword evidence="7 14" id="KW-0479">Metal-binding</keyword>
<dbReference type="InterPro" id="IPR001128">
    <property type="entry name" value="Cyt_P450"/>
</dbReference>
<keyword evidence="11 14" id="KW-0408">Iron</keyword>
<evidence type="ECO:0000313" key="17">
    <source>
        <dbReference type="EMBL" id="CAG5095621.1"/>
    </source>
</evidence>
<feature type="binding site" description="axial binding residue" evidence="14">
    <location>
        <position position="452"/>
    </location>
    <ligand>
        <name>heme</name>
        <dbReference type="ChEBI" id="CHEBI:30413"/>
    </ligand>
    <ligandPart>
        <name>Fe</name>
        <dbReference type="ChEBI" id="CHEBI:18248"/>
    </ligandPart>
</feature>
<gene>
    <name evidence="17" type="ORF">HICCMSTLAB_LOCUS7800</name>
</gene>
<dbReference type="Pfam" id="PF00067">
    <property type="entry name" value="p450"/>
    <property type="match status" value="1"/>
</dbReference>
<dbReference type="Proteomes" id="UP000786811">
    <property type="component" value="Unassembled WGS sequence"/>
</dbReference>
<evidence type="ECO:0000256" key="6">
    <source>
        <dbReference type="ARBA" id="ARBA00022617"/>
    </source>
</evidence>
<evidence type="ECO:0000256" key="1">
    <source>
        <dbReference type="ARBA" id="ARBA00001971"/>
    </source>
</evidence>
<dbReference type="InterPro" id="IPR017972">
    <property type="entry name" value="Cyt_P450_CS"/>
</dbReference>
<comment type="similarity">
    <text evidence="5 15">Belongs to the cytochrome P450 family.</text>
</comment>
<reference evidence="17" key="1">
    <citation type="submission" date="2021-04" db="EMBL/GenBank/DDBJ databases">
        <authorList>
            <person name="Chebbi M.A.C M."/>
        </authorList>
    </citation>
    <scope>NUCLEOTIDE SEQUENCE</scope>
</reference>
<keyword evidence="18" id="KW-1185">Reference proteome</keyword>
<keyword evidence="12 15" id="KW-0503">Monooxygenase</keyword>
<keyword evidence="8" id="KW-0256">Endoplasmic reticulum</keyword>
<evidence type="ECO:0000256" key="9">
    <source>
        <dbReference type="ARBA" id="ARBA00022848"/>
    </source>
</evidence>
<evidence type="ECO:0000256" key="3">
    <source>
        <dbReference type="ARBA" id="ARBA00004174"/>
    </source>
</evidence>
<dbReference type="PROSITE" id="PS00086">
    <property type="entry name" value="CYTOCHROME_P450"/>
    <property type="match status" value="1"/>
</dbReference>
<evidence type="ECO:0000256" key="13">
    <source>
        <dbReference type="ARBA" id="ARBA00023136"/>
    </source>
</evidence>
<sequence>MDLSVLIILIVFMIALVKLIIYHYKRWDLYKAGNKIPGPRPVLPIIGNILLFMDNSDNNLNKMMSLLSNYKSSLVRIWFGQELFIYLFDPDQIKIVLHSSKSVQKERFVKFFDPWLGTGLFTAPANKWKIHRKLIMPAFHSEILVSFFDTINKKSEILVRIMESEINKNEFDIVDYISHCVLDIVCETLIGVPSNEQINGKSVYVEAFPRMMRLIYERIMTIPMHTDFIYNFTKSAREQKECIKYLHKRTHDNVEQKRRLDYKKINGKNGVLETATPKRKAFLELLIELSDKGTLSEKELYEEVDSMMVAANDTTSTVTSFVIFMLANFPDIQEKCYQELLEIQNKKTNREWRLENEDLNRMKYLETVIKETMRLFPVAPFVMRNVSDDLDIGGGYTLPKGCTAVLAFLKLHRSADYWDDPLSFDPDRFSSEQAVKRHPEAYFPFSSGLRHCPGSKYAMMSMKVIISNLLKNYVLIKDRNVDIEDIELKPDVIIRASNPLTLKIKRRL</sequence>
<name>A0A8J2HHH5_COTCN</name>
<evidence type="ECO:0000256" key="11">
    <source>
        <dbReference type="ARBA" id="ARBA00023004"/>
    </source>
</evidence>
<dbReference type="OrthoDB" id="7532262at2759"/>
<evidence type="ECO:0000256" key="2">
    <source>
        <dbReference type="ARBA" id="ARBA00003690"/>
    </source>
</evidence>
<protein>
    <submittedName>
        <fullName evidence="17">CYP4FP4</fullName>
    </submittedName>
</protein>
<evidence type="ECO:0000256" key="8">
    <source>
        <dbReference type="ARBA" id="ARBA00022824"/>
    </source>
</evidence>
<dbReference type="InterPro" id="IPR036396">
    <property type="entry name" value="Cyt_P450_sf"/>
</dbReference>
<dbReference type="PANTHER" id="PTHR24291:SF189">
    <property type="entry name" value="CYTOCHROME P450 4C3-RELATED"/>
    <property type="match status" value="1"/>
</dbReference>
<dbReference type="PRINTS" id="PR00385">
    <property type="entry name" value="P450"/>
</dbReference>
<dbReference type="Gene3D" id="1.10.630.10">
    <property type="entry name" value="Cytochrome P450"/>
    <property type="match status" value="1"/>
</dbReference>
<organism evidence="17 18">
    <name type="scientific">Cotesia congregata</name>
    <name type="common">Parasitoid wasp</name>
    <name type="synonym">Apanteles congregatus</name>
    <dbReference type="NCBI Taxonomy" id="51543"/>
    <lineage>
        <taxon>Eukaryota</taxon>
        <taxon>Metazoa</taxon>
        <taxon>Ecdysozoa</taxon>
        <taxon>Arthropoda</taxon>
        <taxon>Hexapoda</taxon>
        <taxon>Insecta</taxon>
        <taxon>Pterygota</taxon>
        <taxon>Neoptera</taxon>
        <taxon>Endopterygota</taxon>
        <taxon>Hymenoptera</taxon>
        <taxon>Apocrita</taxon>
        <taxon>Ichneumonoidea</taxon>
        <taxon>Braconidae</taxon>
        <taxon>Microgastrinae</taxon>
        <taxon>Cotesia</taxon>
    </lineage>
</organism>
<comment type="cofactor">
    <cofactor evidence="1 14">
        <name>heme</name>
        <dbReference type="ChEBI" id="CHEBI:30413"/>
    </cofactor>
</comment>